<evidence type="ECO:0000313" key="2">
    <source>
        <dbReference type="EMBL" id="KAG0262046.1"/>
    </source>
</evidence>
<organism evidence="2 3">
    <name type="scientific">Mortierella polycephala</name>
    <dbReference type="NCBI Taxonomy" id="41804"/>
    <lineage>
        <taxon>Eukaryota</taxon>
        <taxon>Fungi</taxon>
        <taxon>Fungi incertae sedis</taxon>
        <taxon>Mucoromycota</taxon>
        <taxon>Mortierellomycotina</taxon>
        <taxon>Mortierellomycetes</taxon>
        <taxon>Mortierellales</taxon>
        <taxon>Mortierellaceae</taxon>
        <taxon>Mortierella</taxon>
    </lineage>
</organism>
<name>A0A9P6QAF6_9FUNG</name>
<dbReference type="GO" id="GO:0032797">
    <property type="term" value="C:SMN complex"/>
    <property type="evidence" value="ECO:0007669"/>
    <property type="project" value="TreeGrafter"/>
</dbReference>
<sequence>MAQEWSFFGCSLRHVHSQLGSRCQATLLNGKVVSGHLYNVDPETETLFILQTSNDQQNHVPGTIAAGPRDNSKDSVRAMVAMRKPFISEFHIADDSKNDKLELDEMDAMAHISPQVGSVAEIKARKGRLVAMLQSKRIPVETTDEDAVIHILHCAHVHPPYLPSTIGCQNSVVRDRVESMLQDLQAAEMTME</sequence>
<dbReference type="PANTHER" id="PTHR14710">
    <property type="entry name" value="GEM-ASSOCIATED PROTEIN 6"/>
    <property type="match status" value="1"/>
</dbReference>
<reference evidence="2" key="1">
    <citation type="journal article" date="2020" name="Fungal Divers.">
        <title>Resolving the Mortierellaceae phylogeny through synthesis of multi-gene phylogenetics and phylogenomics.</title>
        <authorList>
            <person name="Vandepol N."/>
            <person name="Liber J."/>
            <person name="Desiro A."/>
            <person name="Na H."/>
            <person name="Kennedy M."/>
            <person name="Barry K."/>
            <person name="Grigoriev I.V."/>
            <person name="Miller A.N."/>
            <person name="O'Donnell K."/>
            <person name="Stajich J.E."/>
            <person name="Bonito G."/>
        </authorList>
    </citation>
    <scope>NUCLEOTIDE SEQUENCE</scope>
    <source>
        <strain evidence="2">KOD948</strain>
    </source>
</reference>
<dbReference type="InterPro" id="IPR009422">
    <property type="entry name" value="Gemin6"/>
</dbReference>
<dbReference type="Proteomes" id="UP000726737">
    <property type="component" value="Unassembled WGS sequence"/>
</dbReference>
<keyword evidence="3" id="KW-1185">Reference proteome</keyword>
<dbReference type="PROSITE" id="PS52001">
    <property type="entry name" value="AD"/>
    <property type="match status" value="1"/>
</dbReference>
<dbReference type="EMBL" id="JAAAJA010000108">
    <property type="protein sequence ID" value="KAG0262046.1"/>
    <property type="molecule type" value="Genomic_DNA"/>
</dbReference>
<comment type="caution">
    <text evidence="2">The sequence shown here is derived from an EMBL/GenBank/DDBJ whole genome shotgun (WGS) entry which is preliminary data.</text>
</comment>
<feature type="domain" description="AD" evidence="1">
    <location>
        <begin position="88"/>
        <end position="189"/>
    </location>
</feature>
<dbReference type="AlphaFoldDB" id="A0A9P6QAF6"/>
<evidence type="ECO:0000259" key="1">
    <source>
        <dbReference type="PROSITE" id="PS52001"/>
    </source>
</evidence>
<dbReference type="PANTHER" id="PTHR14710:SF2">
    <property type="entry name" value="GEM-ASSOCIATED PROTEIN 6"/>
    <property type="match status" value="1"/>
</dbReference>
<evidence type="ECO:0000313" key="3">
    <source>
        <dbReference type="Proteomes" id="UP000726737"/>
    </source>
</evidence>
<gene>
    <name evidence="2" type="ORF">BG011_000399</name>
</gene>
<protein>
    <recommendedName>
        <fullName evidence="1">AD domain-containing protein</fullName>
    </recommendedName>
</protein>
<dbReference type="GO" id="GO:0000387">
    <property type="term" value="P:spliceosomal snRNP assembly"/>
    <property type="evidence" value="ECO:0007669"/>
    <property type="project" value="TreeGrafter"/>
</dbReference>
<accession>A0A9P6QAF6</accession>
<dbReference type="InterPro" id="IPR047574">
    <property type="entry name" value="AD"/>
</dbReference>
<dbReference type="OrthoDB" id="77463at2759"/>
<dbReference type="GO" id="GO:0000245">
    <property type="term" value="P:spliceosomal complex assembly"/>
    <property type="evidence" value="ECO:0007669"/>
    <property type="project" value="InterPro"/>
</dbReference>
<dbReference type="GO" id="GO:0005634">
    <property type="term" value="C:nucleus"/>
    <property type="evidence" value="ECO:0007669"/>
    <property type="project" value="InterPro"/>
</dbReference>
<proteinExistence type="predicted"/>